<dbReference type="Pfam" id="PF00724">
    <property type="entry name" value="Oxidored_FMN"/>
    <property type="match status" value="1"/>
</dbReference>
<keyword evidence="9" id="KW-1185">Reference proteome</keyword>
<keyword evidence="5" id="KW-0560">Oxidoreductase</keyword>
<dbReference type="Proteomes" id="UP001310387">
    <property type="component" value="Unassembled WGS sequence"/>
</dbReference>
<evidence type="ECO:0000259" key="7">
    <source>
        <dbReference type="Pfam" id="PF00724"/>
    </source>
</evidence>
<evidence type="ECO:0000313" key="9">
    <source>
        <dbReference type="Proteomes" id="UP001310387"/>
    </source>
</evidence>
<accession>A0ABU7Z4E5</accession>
<feature type="region of interest" description="Disordered" evidence="6">
    <location>
        <begin position="111"/>
        <end position="133"/>
    </location>
</feature>
<name>A0ABU7Z4E5_9MICO</name>
<evidence type="ECO:0000256" key="6">
    <source>
        <dbReference type="SAM" id="MobiDB-lite"/>
    </source>
</evidence>
<evidence type="ECO:0000256" key="2">
    <source>
        <dbReference type="ARBA" id="ARBA00022630"/>
    </source>
</evidence>
<feature type="domain" description="NADH:flavin oxidoreductase/NADH oxidase N-terminal" evidence="7">
    <location>
        <begin position="4"/>
        <end position="342"/>
    </location>
</feature>
<reference evidence="8" key="1">
    <citation type="journal article" date="2024" name="Antonie Van Leeuwenhoek">
        <title>Isoptericola haloaureus sp. nov., a dimorphic actinobacterium isolated from mangrove sediments of southeast India, implicating biosaline agricultural significance through nitrogen fixation and salt tolerance genes.</title>
        <authorList>
            <person name="Prathaban M."/>
            <person name="Prathiviraj R."/>
            <person name="Ravichandran M."/>
            <person name="Natarajan S.D."/>
            <person name="Sobanaa M."/>
            <person name="Hari Krishna Kumar S."/>
            <person name="Chandrasekar V."/>
            <person name="Selvin J."/>
        </authorList>
    </citation>
    <scope>NUCLEOTIDE SEQUENCE</scope>
    <source>
        <strain evidence="8">MP1014</strain>
    </source>
</reference>
<dbReference type="PANTHER" id="PTHR43303">
    <property type="entry name" value="NADPH DEHYDROGENASE C23G7.10C-RELATED"/>
    <property type="match status" value="1"/>
</dbReference>
<protein>
    <submittedName>
        <fullName evidence="8">tRNA-dihydrouridine synthase</fullName>
    </submittedName>
</protein>
<proteinExistence type="predicted"/>
<dbReference type="InterPro" id="IPR013785">
    <property type="entry name" value="Aldolase_TIM"/>
</dbReference>
<evidence type="ECO:0000313" key="8">
    <source>
        <dbReference type="EMBL" id="MEG3614313.1"/>
    </source>
</evidence>
<dbReference type="SUPFAM" id="SSF51395">
    <property type="entry name" value="FMN-linked oxidoreductases"/>
    <property type="match status" value="1"/>
</dbReference>
<dbReference type="InterPro" id="IPR001155">
    <property type="entry name" value="OxRdtase_FMN_N"/>
</dbReference>
<keyword evidence="2" id="KW-0285">Flavoprotein</keyword>
<dbReference type="RefSeq" id="WP_332901120.1">
    <property type="nucleotide sequence ID" value="NZ_JBAGLP010000110.1"/>
</dbReference>
<evidence type="ECO:0000256" key="3">
    <source>
        <dbReference type="ARBA" id="ARBA00022643"/>
    </source>
</evidence>
<gene>
    <name evidence="8" type="ORF">V5O49_04160</name>
</gene>
<comment type="caution">
    <text evidence="8">The sequence shown here is derived from an EMBL/GenBank/DDBJ whole genome shotgun (WGS) entry which is preliminary data.</text>
</comment>
<evidence type="ECO:0000256" key="4">
    <source>
        <dbReference type="ARBA" id="ARBA00022857"/>
    </source>
</evidence>
<keyword evidence="4" id="KW-0521">NADP</keyword>
<organism evidence="8 9">
    <name type="scientific">Isoptericola haloaureus</name>
    <dbReference type="NCBI Taxonomy" id="1542902"/>
    <lineage>
        <taxon>Bacteria</taxon>
        <taxon>Bacillati</taxon>
        <taxon>Actinomycetota</taxon>
        <taxon>Actinomycetes</taxon>
        <taxon>Micrococcales</taxon>
        <taxon>Promicromonosporaceae</taxon>
        <taxon>Isoptericola</taxon>
    </lineage>
</organism>
<reference evidence="8" key="2">
    <citation type="submission" date="2024-02" db="EMBL/GenBank/DDBJ databases">
        <authorList>
            <person name="Prathaban M."/>
            <person name="Mythili R."/>
            <person name="Sharmila Devi N."/>
            <person name="Sobanaa M."/>
            <person name="Prathiviraj R."/>
            <person name="Selvin J."/>
        </authorList>
    </citation>
    <scope>NUCLEOTIDE SEQUENCE</scope>
    <source>
        <strain evidence="8">MP1014</strain>
    </source>
</reference>
<keyword evidence="3" id="KW-0288">FMN</keyword>
<dbReference type="PANTHER" id="PTHR43303:SF4">
    <property type="entry name" value="NADPH DEHYDROGENASE C23G7.10C-RELATED"/>
    <property type="match status" value="1"/>
</dbReference>
<evidence type="ECO:0000256" key="1">
    <source>
        <dbReference type="ARBA" id="ARBA00001917"/>
    </source>
</evidence>
<dbReference type="EMBL" id="JBAGLP010000110">
    <property type="protein sequence ID" value="MEG3614313.1"/>
    <property type="molecule type" value="Genomic_DNA"/>
</dbReference>
<evidence type="ECO:0000256" key="5">
    <source>
        <dbReference type="ARBA" id="ARBA00023002"/>
    </source>
</evidence>
<dbReference type="Gene3D" id="3.20.20.70">
    <property type="entry name" value="Aldolase class I"/>
    <property type="match status" value="1"/>
</dbReference>
<comment type="cofactor">
    <cofactor evidence="1">
        <name>FMN</name>
        <dbReference type="ChEBI" id="CHEBI:58210"/>
    </cofactor>
</comment>
<dbReference type="InterPro" id="IPR044152">
    <property type="entry name" value="YqjM-like"/>
</dbReference>
<sequence length="371" mass="39158">MTALFTPLTLRGTTFANRAWTSPMCMYACEDRTGRVTAWHRAHYAQFALGGAGLVVTEATAVLPEGRVTPQDAGLWNDSQTAAWATVTEAVHAVGGKIAVQLAHAGRKGGKYRGLPGDAHRNRSVPVEEGGWSTLGASDEPFGDYAPPRSATGDELDQVVRAFAASARRAVEAGFDAIELHGAHGYLLHELLSPVTNRREDDWGGGGRERLLVAAAAAVRVAIGDEVPLLVRVSAEDVAPGGLDAHDTARLARRLREVGVDLVDCSSGGLVAGADYSEEPGYQVPGAAVVRTEGGVPTAAVGRITDAWQAEQVLRDGSADAVMIGRAMLRDPHWARHAAAELDAPGAPVEPRYYRAWRGTVLDGLTVPTPV</sequence>